<dbReference type="AlphaFoldDB" id="A0A811UFY9"/>
<protein>
    <submittedName>
        <fullName evidence="2">(Mediterranean fruit fly) hypothetical protein</fullName>
    </submittedName>
</protein>
<feature type="chain" id="PRO_5032602024" evidence="1">
    <location>
        <begin position="23"/>
        <end position="71"/>
    </location>
</feature>
<dbReference type="Proteomes" id="UP000606786">
    <property type="component" value="Unassembled WGS sequence"/>
</dbReference>
<organism evidence="2 3">
    <name type="scientific">Ceratitis capitata</name>
    <name type="common">Mediterranean fruit fly</name>
    <name type="synonym">Tephritis capitata</name>
    <dbReference type="NCBI Taxonomy" id="7213"/>
    <lineage>
        <taxon>Eukaryota</taxon>
        <taxon>Metazoa</taxon>
        <taxon>Ecdysozoa</taxon>
        <taxon>Arthropoda</taxon>
        <taxon>Hexapoda</taxon>
        <taxon>Insecta</taxon>
        <taxon>Pterygota</taxon>
        <taxon>Neoptera</taxon>
        <taxon>Endopterygota</taxon>
        <taxon>Diptera</taxon>
        <taxon>Brachycera</taxon>
        <taxon>Muscomorpha</taxon>
        <taxon>Tephritoidea</taxon>
        <taxon>Tephritidae</taxon>
        <taxon>Ceratitis</taxon>
        <taxon>Ceratitis</taxon>
    </lineage>
</organism>
<evidence type="ECO:0000256" key="1">
    <source>
        <dbReference type="SAM" id="SignalP"/>
    </source>
</evidence>
<gene>
    <name evidence="2" type="ORF">CCAP1982_LOCUS6343</name>
</gene>
<feature type="signal peptide" evidence="1">
    <location>
        <begin position="1"/>
        <end position="22"/>
    </location>
</feature>
<comment type="caution">
    <text evidence="2">The sequence shown here is derived from an EMBL/GenBank/DDBJ whole genome shotgun (WGS) entry which is preliminary data.</text>
</comment>
<keyword evidence="1" id="KW-0732">Signal</keyword>
<dbReference type="EMBL" id="CAJHJT010000012">
    <property type="protein sequence ID" value="CAD6997711.1"/>
    <property type="molecule type" value="Genomic_DNA"/>
</dbReference>
<evidence type="ECO:0000313" key="3">
    <source>
        <dbReference type="Proteomes" id="UP000606786"/>
    </source>
</evidence>
<sequence>MARINFVLLFVCAFLVFQNVDSLPQIVVKTTAVASASASVDESGNVRTFANVATATAIDNNVFHITLPQHG</sequence>
<reference evidence="2" key="1">
    <citation type="submission" date="2020-11" db="EMBL/GenBank/DDBJ databases">
        <authorList>
            <person name="Whitehead M."/>
        </authorList>
    </citation>
    <scope>NUCLEOTIDE SEQUENCE</scope>
    <source>
        <strain evidence="2">EGII</strain>
    </source>
</reference>
<proteinExistence type="predicted"/>
<evidence type="ECO:0000313" key="2">
    <source>
        <dbReference type="EMBL" id="CAD6997711.1"/>
    </source>
</evidence>
<name>A0A811UFY9_CERCA</name>
<accession>A0A811UFY9</accession>
<keyword evidence="3" id="KW-1185">Reference proteome</keyword>